<evidence type="ECO:0000256" key="7">
    <source>
        <dbReference type="ARBA" id="ARBA00023027"/>
    </source>
</evidence>
<comment type="catalytic activity">
    <reaction evidence="1">
        <text>UDP-alpha-D-glucose = UDP-alpha-D-galactose</text>
        <dbReference type="Rhea" id="RHEA:22168"/>
        <dbReference type="ChEBI" id="CHEBI:58885"/>
        <dbReference type="ChEBI" id="CHEBI:66914"/>
        <dbReference type="EC" id="5.1.3.2"/>
    </reaction>
</comment>
<dbReference type="EC" id="5.1.3.2" evidence="5"/>
<dbReference type="PANTHER" id="PTHR43725">
    <property type="entry name" value="UDP-GLUCOSE 4-EPIMERASE"/>
    <property type="match status" value="1"/>
</dbReference>
<dbReference type="PANTHER" id="PTHR43725:SF53">
    <property type="entry name" value="UDP-ARABINOSE 4-EPIMERASE 1"/>
    <property type="match status" value="1"/>
</dbReference>
<reference evidence="13 14" key="1">
    <citation type="submission" date="2019-03" db="EMBL/GenBank/DDBJ databases">
        <title>Genomics of glacier-inhabiting Cryobacterium strains.</title>
        <authorList>
            <person name="Liu Q."/>
            <person name="Xin Y.-H."/>
        </authorList>
    </citation>
    <scope>NUCLEOTIDE SEQUENCE [LARGE SCALE GENOMIC DNA]</scope>
    <source>
        <strain evidence="13 14">Sr39</strain>
    </source>
</reference>
<dbReference type="Gene3D" id="3.40.50.720">
    <property type="entry name" value="NAD(P)-binding Rossmann-like Domain"/>
    <property type="match status" value="1"/>
</dbReference>
<dbReference type="NCBIfam" id="TIGR01179">
    <property type="entry name" value="galE"/>
    <property type="match status" value="1"/>
</dbReference>
<evidence type="ECO:0000256" key="2">
    <source>
        <dbReference type="ARBA" id="ARBA00001911"/>
    </source>
</evidence>
<dbReference type="RefSeq" id="WP_134513561.1">
    <property type="nucleotide sequence ID" value="NZ_SOHJ01000004.1"/>
</dbReference>
<feature type="domain" description="NAD-dependent epimerase/dehydratase" evidence="12">
    <location>
        <begin position="3"/>
        <end position="251"/>
    </location>
</feature>
<evidence type="ECO:0000256" key="1">
    <source>
        <dbReference type="ARBA" id="ARBA00000083"/>
    </source>
</evidence>
<proteinExistence type="inferred from homology"/>
<dbReference type="EMBL" id="SOHJ01000004">
    <property type="protein sequence ID" value="TFD61345.1"/>
    <property type="molecule type" value="Genomic_DNA"/>
</dbReference>
<dbReference type="InterPro" id="IPR005886">
    <property type="entry name" value="UDP_G4E"/>
</dbReference>
<evidence type="ECO:0000259" key="12">
    <source>
        <dbReference type="Pfam" id="PF01370"/>
    </source>
</evidence>
<dbReference type="Proteomes" id="UP000298170">
    <property type="component" value="Unassembled WGS sequence"/>
</dbReference>
<dbReference type="UniPathway" id="UPA00214"/>
<dbReference type="Gene3D" id="3.90.25.10">
    <property type="entry name" value="UDP-galactose 4-epimerase, domain 1"/>
    <property type="match status" value="1"/>
</dbReference>
<dbReference type="GO" id="GO:0033499">
    <property type="term" value="P:galactose catabolic process via UDP-galactose, Leloir pathway"/>
    <property type="evidence" value="ECO:0007669"/>
    <property type="project" value="TreeGrafter"/>
</dbReference>
<comment type="similarity">
    <text evidence="4">Belongs to the NAD(P)-dependent epimerase/dehydratase family.</text>
</comment>
<comment type="cofactor">
    <cofactor evidence="2">
        <name>NAD(+)</name>
        <dbReference type="ChEBI" id="CHEBI:57540"/>
    </cofactor>
</comment>
<evidence type="ECO:0000256" key="11">
    <source>
        <dbReference type="ARBA" id="ARBA00033067"/>
    </source>
</evidence>
<evidence type="ECO:0000256" key="9">
    <source>
        <dbReference type="ARBA" id="ARBA00023277"/>
    </source>
</evidence>
<sequence>MTVLVTGGAGYIGSHVVRLLCDRGDTVVVVDDLVTGLRDRIAGVPLVEMDLALSTAPKLLEAVMREYDVVKVIHFAGRKQVGESVLRPAWYYQQNVGSLANLLLAMEQSKVSQLVFSSSAAVYGTSEGSALREDTVTQPINPYGESKLIGEWLLADAVSAQGLRASSLRYFNVAGAGWPELGDTAVLNLVPMVLERLDQGLAPLIFGDDYLTEDGTCVRDYIHVLDLAEAHLAALDSLSKGQARHTIYNVGTGIGSSVRAMVDKIVEVSGATAVPEVRNRRVGDPAVVVADPTAIAEAIGWTAKLGLPQIVQSAWDSHLILKT</sequence>
<evidence type="ECO:0000256" key="6">
    <source>
        <dbReference type="ARBA" id="ARBA00018569"/>
    </source>
</evidence>
<name>A0A4R9AGK3_9MICO</name>
<dbReference type="InterPro" id="IPR001509">
    <property type="entry name" value="Epimerase_deHydtase"/>
</dbReference>
<dbReference type="InterPro" id="IPR036291">
    <property type="entry name" value="NAD(P)-bd_dom_sf"/>
</dbReference>
<dbReference type="SUPFAM" id="SSF51735">
    <property type="entry name" value="NAD(P)-binding Rossmann-fold domains"/>
    <property type="match status" value="1"/>
</dbReference>
<protein>
    <recommendedName>
        <fullName evidence="6">UDP-glucose 4-epimerase</fullName>
        <ecNumber evidence="5">5.1.3.2</ecNumber>
    </recommendedName>
    <alternativeName>
        <fullName evidence="11">Galactowaldenase</fullName>
    </alternativeName>
    <alternativeName>
        <fullName evidence="10">UDP-galactose 4-epimerase</fullName>
    </alternativeName>
</protein>
<keyword evidence="8 13" id="KW-0413">Isomerase</keyword>
<evidence type="ECO:0000313" key="13">
    <source>
        <dbReference type="EMBL" id="TFD61345.1"/>
    </source>
</evidence>
<keyword evidence="9" id="KW-0119">Carbohydrate metabolism</keyword>
<gene>
    <name evidence="13" type="primary">galE</name>
    <name evidence="13" type="ORF">E3T39_04565</name>
</gene>
<keyword evidence="14" id="KW-1185">Reference proteome</keyword>
<evidence type="ECO:0000256" key="10">
    <source>
        <dbReference type="ARBA" id="ARBA00031367"/>
    </source>
</evidence>
<dbReference type="AlphaFoldDB" id="A0A4R9AGK3"/>
<accession>A0A4R9AGK3</accession>
<evidence type="ECO:0000256" key="4">
    <source>
        <dbReference type="ARBA" id="ARBA00007637"/>
    </source>
</evidence>
<evidence type="ECO:0000313" key="14">
    <source>
        <dbReference type="Proteomes" id="UP000298170"/>
    </source>
</evidence>
<dbReference type="GO" id="GO:0003978">
    <property type="term" value="F:UDP-glucose 4-epimerase activity"/>
    <property type="evidence" value="ECO:0007669"/>
    <property type="project" value="UniProtKB-EC"/>
</dbReference>
<evidence type="ECO:0000256" key="5">
    <source>
        <dbReference type="ARBA" id="ARBA00013189"/>
    </source>
</evidence>
<evidence type="ECO:0000256" key="8">
    <source>
        <dbReference type="ARBA" id="ARBA00023235"/>
    </source>
</evidence>
<dbReference type="Pfam" id="PF01370">
    <property type="entry name" value="Epimerase"/>
    <property type="match status" value="1"/>
</dbReference>
<organism evidence="13 14">
    <name type="scientific">Cryobacterium suzukii</name>
    <dbReference type="NCBI Taxonomy" id="1259198"/>
    <lineage>
        <taxon>Bacteria</taxon>
        <taxon>Bacillati</taxon>
        <taxon>Actinomycetota</taxon>
        <taxon>Actinomycetes</taxon>
        <taxon>Micrococcales</taxon>
        <taxon>Microbacteriaceae</taxon>
        <taxon>Cryobacterium</taxon>
    </lineage>
</organism>
<keyword evidence="7" id="KW-0520">NAD</keyword>
<comment type="caution">
    <text evidence="13">The sequence shown here is derived from an EMBL/GenBank/DDBJ whole genome shotgun (WGS) entry which is preliminary data.</text>
</comment>
<evidence type="ECO:0000256" key="3">
    <source>
        <dbReference type="ARBA" id="ARBA00004947"/>
    </source>
</evidence>
<comment type="pathway">
    <text evidence="3">Carbohydrate metabolism; galactose metabolism.</text>
</comment>
<dbReference type="OrthoDB" id="9801785at2"/>